<dbReference type="InterPro" id="IPR014025">
    <property type="entry name" value="Glutaredoxin_subgr"/>
</dbReference>
<dbReference type="GO" id="GO:0005737">
    <property type="term" value="C:cytoplasm"/>
    <property type="evidence" value="ECO:0007669"/>
    <property type="project" value="TreeGrafter"/>
</dbReference>
<comment type="function">
    <text evidence="6">Has a glutathione-disulfide oxidoreductase activity in the presence of NADPH and glutathione reductase. Reduces low molecular weight disulfides and proteins.</text>
</comment>
<evidence type="ECO:0000313" key="9">
    <source>
        <dbReference type="Proteomes" id="UP000440004"/>
    </source>
</evidence>
<dbReference type="InterPro" id="IPR036249">
    <property type="entry name" value="Thioredoxin-like_sf"/>
</dbReference>
<dbReference type="AlphaFoldDB" id="A0A6A7KBK8"/>
<dbReference type="InterPro" id="IPR011900">
    <property type="entry name" value="GRX_bact"/>
</dbReference>
<dbReference type="InterPro" id="IPR002109">
    <property type="entry name" value="Glutaredoxin"/>
</dbReference>
<dbReference type="EMBL" id="WHNX01000027">
    <property type="protein sequence ID" value="MPW26786.1"/>
    <property type="molecule type" value="Genomic_DNA"/>
</dbReference>
<proteinExistence type="inferred from homology"/>
<keyword evidence="5 6" id="KW-0676">Redox-active center</keyword>
<dbReference type="PROSITE" id="PS51354">
    <property type="entry name" value="GLUTAREDOXIN_2"/>
    <property type="match status" value="1"/>
</dbReference>
<keyword evidence="2 6" id="KW-0813">Transport</keyword>
<evidence type="ECO:0000256" key="4">
    <source>
        <dbReference type="ARBA" id="ARBA00023157"/>
    </source>
</evidence>
<sequence>MSKVQLYTWTYCPYCIKAKNLLESKGIPYVEICIDDDSDKKRELFQKTGQNTVPYVFVGDTCVGGFSDLNNLSSSGELDNLINPV</sequence>
<dbReference type="PRINTS" id="PR00160">
    <property type="entry name" value="GLUTAREDOXIN"/>
</dbReference>
<evidence type="ECO:0000256" key="6">
    <source>
        <dbReference type="RuleBase" id="RU364065"/>
    </source>
</evidence>
<dbReference type="GO" id="GO:0045454">
    <property type="term" value="P:cell redox homeostasis"/>
    <property type="evidence" value="ECO:0007669"/>
    <property type="project" value="InterPro"/>
</dbReference>
<dbReference type="NCBIfam" id="TIGR02181">
    <property type="entry name" value="GRX_bact"/>
    <property type="match status" value="1"/>
</dbReference>
<dbReference type="PROSITE" id="PS00195">
    <property type="entry name" value="GLUTAREDOXIN_1"/>
    <property type="match status" value="1"/>
</dbReference>
<dbReference type="GO" id="GO:0034599">
    <property type="term" value="P:cellular response to oxidative stress"/>
    <property type="evidence" value="ECO:0007669"/>
    <property type="project" value="TreeGrafter"/>
</dbReference>
<dbReference type="SUPFAM" id="SSF52833">
    <property type="entry name" value="Thioredoxin-like"/>
    <property type="match status" value="1"/>
</dbReference>
<keyword evidence="4" id="KW-1015">Disulfide bond</keyword>
<dbReference type="PANTHER" id="PTHR45694">
    <property type="entry name" value="GLUTAREDOXIN 2"/>
    <property type="match status" value="1"/>
</dbReference>
<comment type="caution">
    <text evidence="8">The sequence shown here is derived from an EMBL/GenBank/DDBJ whole genome shotgun (WGS) entry which is preliminary data.</text>
</comment>
<evidence type="ECO:0000313" key="8">
    <source>
        <dbReference type="EMBL" id="MPW26786.1"/>
    </source>
</evidence>
<dbReference type="Gene3D" id="3.40.30.10">
    <property type="entry name" value="Glutaredoxin"/>
    <property type="match status" value="1"/>
</dbReference>
<dbReference type="RefSeq" id="WP_152805740.1">
    <property type="nucleotide sequence ID" value="NZ_WHNX01000027.1"/>
</dbReference>
<evidence type="ECO:0000259" key="7">
    <source>
        <dbReference type="PROSITE" id="PS50404"/>
    </source>
</evidence>
<dbReference type="PROSITE" id="PS50404">
    <property type="entry name" value="GST_NTER"/>
    <property type="match status" value="1"/>
</dbReference>
<dbReference type="Proteomes" id="UP000440004">
    <property type="component" value="Unassembled WGS sequence"/>
</dbReference>
<evidence type="ECO:0000256" key="3">
    <source>
        <dbReference type="ARBA" id="ARBA00022982"/>
    </source>
</evidence>
<protein>
    <recommendedName>
        <fullName evidence="6">Glutaredoxin</fullName>
    </recommendedName>
</protein>
<evidence type="ECO:0000256" key="5">
    <source>
        <dbReference type="ARBA" id="ARBA00023284"/>
    </source>
</evidence>
<name>A0A6A7KBK8_9FIRM</name>
<keyword evidence="9" id="KW-1185">Reference proteome</keyword>
<dbReference type="InterPro" id="IPR011767">
    <property type="entry name" value="GLR_AS"/>
</dbReference>
<evidence type="ECO:0000256" key="1">
    <source>
        <dbReference type="ARBA" id="ARBA00007787"/>
    </source>
</evidence>
<feature type="domain" description="GST N-terminal" evidence="7">
    <location>
        <begin position="2"/>
        <end position="85"/>
    </location>
</feature>
<dbReference type="GO" id="GO:0015038">
    <property type="term" value="F:glutathione disulfide oxidoreductase activity"/>
    <property type="evidence" value="ECO:0007669"/>
    <property type="project" value="UniProtKB-UniRule"/>
</dbReference>
<dbReference type="Pfam" id="PF00462">
    <property type="entry name" value="Glutaredoxin"/>
    <property type="match status" value="1"/>
</dbReference>
<accession>A0A6A7KBK8</accession>
<reference evidence="8 9" key="1">
    <citation type="submission" date="2019-10" db="EMBL/GenBank/DDBJ databases">
        <title>Alkalibaculum tamaniensis sp.nov., a new alkaliphilic acetogen, isolated on methoxylated aromatics from a mud volcano.</title>
        <authorList>
            <person name="Khomyakova M.A."/>
            <person name="Merkel A.Y."/>
            <person name="Bonch-Osmolovskaya E.A."/>
            <person name="Slobodkin A.I."/>
        </authorList>
    </citation>
    <scope>NUCLEOTIDE SEQUENCE [LARGE SCALE GENOMIC DNA]</scope>
    <source>
        <strain evidence="8 9">M08DMB</strain>
    </source>
</reference>
<dbReference type="InterPro" id="IPR004045">
    <property type="entry name" value="Glutathione_S-Trfase_N"/>
</dbReference>
<keyword evidence="3 6" id="KW-0249">Electron transport</keyword>
<dbReference type="PANTHER" id="PTHR45694:SF18">
    <property type="entry name" value="GLUTAREDOXIN-1-RELATED"/>
    <property type="match status" value="1"/>
</dbReference>
<organism evidence="8 9">
    <name type="scientific">Alkalibaculum sporogenes</name>
    <dbReference type="NCBI Taxonomy" id="2655001"/>
    <lineage>
        <taxon>Bacteria</taxon>
        <taxon>Bacillati</taxon>
        <taxon>Bacillota</taxon>
        <taxon>Clostridia</taxon>
        <taxon>Eubacteriales</taxon>
        <taxon>Eubacteriaceae</taxon>
        <taxon>Alkalibaculum</taxon>
    </lineage>
</organism>
<comment type="similarity">
    <text evidence="1 6">Belongs to the glutaredoxin family.</text>
</comment>
<keyword evidence="6" id="KW-0963">Cytoplasm</keyword>
<gene>
    <name evidence="8" type="primary">grxC</name>
    <name evidence="8" type="ORF">GC105_13425</name>
</gene>
<evidence type="ECO:0000256" key="2">
    <source>
        <dbReference type="ARBA" id="ARBA00022448"/>
    </source>
</evidence>